<dbReference type="EMBL" id="NWGY01000015">
    <property type="protein sequence ID" value="MDV3665345.1"/>
    <property type="molecule type" value="Genomic_DNA"/>
</dbReference>
<evidence type="ECO:0000313" key="2">
    <source>
        <dbReference type="Proteomes" id="UP001189000"/>
    </source>
</evidence>
<gene>
    <name evidence="1" type="ORF">CMU51_14935</name>
</gene>
<dbReference type="AlphaFoldDB" id="A0AAE4P367"/>
<reference evidence="1" key="1">
    <citation type="submission" date="2023-02" db="EMBL/GenBank/DDBJ databases">
        <title>Elizabethkingia anophelis draft genomes.</title>
        <authorList>
            <person name="Nicholson A.C."/>
            <person name="Whitney A.M."/>
            <person name="Humrighouse B.W."/>
            <person name="Villarma A."/>
            <person name="Bell M."/>
            <person name="Mcquiston J."/>
        </authorList>
    </citation>
    <scope>NUCLEOTIDE SEQUENCE</scope>
    <source>
        <strain evidence="1">B4955</strain>
    </source>
</reference>
<comment type="caution">
    <text evidence="1">The sequence shown here is derived from an EMBL/GenBank/DDBJ whole genome shotgun (WGS) entry which is preliminary data.</text>
</comment>
<protein>
    <submittedName>
        <fullName evidence="1">Uncharacterized protein</fullName>
    </submittedName>
</protein>
<dbReference type="Proteomes" id="UP001189000">
    <property type="component" value="Unassembled WGS sequence"/>
</dbReference>
<proteinExistence type="predicted"/>
<accession>A0AAE4P367</accession>
<organism evidence="1 2">
    <name type="scientific">Elizabethkingia anophelis</name>
    <dbReference type="NCBI Taxonomy" id="1117645"/>
    <lineage>
        <taxon>Bacteria</taxon>
        <taxon>Pseudomonadati</taxon>
        <taxon>Bacteroidota</taxon>
        <taxon>Flavobacteriia</taxon>
        <taxon>Flavobacteriales</taxon>
        <taxon>Weeksellaceae</taxon>
        <taxon>Elizabethkingia</taxon>
    </lineage>
</organism>
<evidence type="ECO:0000313" key="1">
    <source>
        <dbReference type="EMBL" id="MDV3665345.1"/>
    </source>
</evidence>
<dbReference type="RefSeq" id="WP_024567216.1">
    <property type="nucleotide sequence ID" value="NZ_JBJDJR010000002.1"/>
</dbReference>
<sequence length="1149" mass="130583">MRKNITFLFALIYSLTSAQLKPNYNTPNIPTSPEVTSLMRYGNIPIGYFTGNAQPSVPLYTIKEDGIEIPINLNYSSSGIRLSDQATWVGLGWSLSPEGQITQEVRGRNDQHESLDKINTPEYSSMYNRLKIIPPLGQQKVAKQIGIMNINVNTNIGNGVYVSCAEDPPSYQIEPQDPQSALLRLEEGGGQPDIYNFNFLGHSGDFYINPDTKEIVQINKKEEIKFEIVYQPYRTIKATTSDGFIYYFGAQEVIYYNGNSAMDQYNNYSYKLTNIITPSGKKISFEYEDAIYNNIYYTQSFNLLHYLNYDFLSGVNFSYNGPTSNNYKSDIKILKKIITDDTIITFNLDDREDFLVSDKKVKKLSSIDISTSSGKKIKSVTFNQSYFPYDSYLGMPKDNPVYISNNKDAFGKRLRLDNLDEAYYNQDGTIDNRSIKKYSFEYNTQYTLPSKISFSKDLWGFFNNSSGKSLMPDLNYFTSIGFIKPISPIISSYNENSNNRFSNNTFGDTYLLNKIKYPTGGYTSFYYEPNTFENQFIPTQKEIISATKNIALNNNGDGGSKPKNNIYEFTINKTTVVKVNNEIFRGIPNSPLATKAYTYYEMLNNNASVKLYKTDNGVDNIYKTWDLSTILSSSFESSNYARWSETLNLPSGSYKFVLNINNNMYASSDVYHLAGVLSNIEYFIPPSSQIASQVGVRIKSVENYDSNSSLLKKINYKYQGGILNNRFDIRQNFSTENDNRTGYQRVHEATYYNISGEDYNNLVTYSNVTEEDIDILTPNKTKGSKTYNYYNFENKSYPWFPIVKNPLSGMPLEETVYDNGKSIVSKKFYYKDISDSLTFTSVQAYKVYVNDIPIYLNKNNGDCYPKYHYYITPLIQSFIKTNFTNTEETLGDKKITSTSKFDYKKDGSLLLQNTNFQNISNTTTVYQYAHEKGNQYLIDKNMIGIPLQTTVTQKQNDNDPGKTISKSEILYPTSQADANARTSGLALPVSVLGFDLQNPNDAAKAQTELTYDLYDNKGNILQYSVKGKPVTVIWGYNQTQPIAKIEGATYNQVSAYVSGIIAASDADNTQGTDQSEQALIEALDLFRNNTALSTYQITTYTYNPLIGVTSITPPSGIREIYKYDSANRLESVKDVNGNLLKEYQYRYKN</sequence>
<name>A0AAE4P367_9FLAO</name>